<accession>A0A1F6CXY1</accession>
<protein>
    <recommendedName>
        <fullName evidence="3">Transglutaminase-like domain-containing protein</fullName>
    </recommendedName>
</protein>
<comment type="caution">
    <text evidence="1">The sequence shown here is derived from an EMBL/GenBank/DDBJ whole genome shotgun (WGS) entry which is preliminary data.</text>
</comment>
<evidence type="ECO:0008006" key="3">
    <source>
        <dbReference type="Google" id="ProtNLM"/>
    </source>
</evidence>
<name>A0A1F6CXY1_9BACT</name>
<evidence type="ECO:0000313" key="1">
    <source>
        <dbReference type="EMBL" id="OGG53901.1"/>
    </source>
</evidence>
<evidence type="ECO:0000313" key="2">
    <source>
        <dbReference type="Proteomes" id="UP000176863"/>
    </source>
</evidence>
<dbReference type="STRING" id="1798480.A2851_03285"/>
<sequence length="216" mass="25419">MYSDKVKSILSPSERKIFEKLTTPQKIQDYLDRLPINFEIRGETYMSPRRTVKRRTAHCFEGALVAAAALAYHGEPPLLMDLRTLPSDEDHVVALFRQFGRWGAISKTNHSILRYRDPVYESPRELAMSYFHEYVLWKDGTKSLRAYSIPFDLSKFAPERWVSAEEDLLWLVEALDRSRHFPIAPRKNLRRLRPAAHIERNALDATEWKRDGKRYR</sequence>
<dbReference type="Proteomes" id="UP000176863">
    <property type="component" value="Unassembled WGS sequence"/>
</dbReference>
<organism evidence="1 2">
    <name type="scientific">Candidatus Kaiserbacteria bacterium RIFCSPHIGHO2_01_FULL_53_29</name>
    <dbReference type="NCBI Taxonomy" id="1798480"/>
    <lineage>
        <taxon>Bacteria</taxon>
        <taxon>Candidatus Kaiseribacteriota</taxon>
    </lineage>
</organism>
<dbReference type="EMBL" id="MFKT01000007">
    <property type="protein sequence ID" value="OGG53901.1"/>
    <property type="molecule type" value="Genomic_DNA"/>
</dbReference>
<dbReference type="AlphaFoldDB" id="A0A1F6CXY1"/>
<proteinExistence type="predicted"/>
<gene>
    <name evidence="1" type="ORF">A2851_03285</name>
</gene>
<reference evidence="1 2" key="1">
    <citation type="journal article" date="2016" name="Nat. Commun.">
        <title>Thousands of microbial genomes shed light on interconnected biogeochemical processes in an aquifer system.</title>
        <authorList>
            <person name="Anantharaman K."/>
            <person name="Brown C.T."/>
            <person name="Hug L.A."/>
            <person name="Sharon I."/>
            <person name="Castelle C.J."/>
            <person name="Probst A.J."/>
            <person name="Thomas B.C."/>
            <person name="Singh A."/>
            <person name="Wilkins M.J."/>
            <person name="Karaoz U."/>
            <person name="Brodie E.L."/>
            <person name="Williams K.H."/>
            <person name="Hubbard S.S."/>
            <person name="Banfield J.F."/>
        </authorList>
    </citation>
    <scope>NUCLEOTIDE SEQUENCE [LARGE SCALE GENOMIC DNA]</scope>
</reference>